<sequence length="75" mass="8767">MFQQVNESSNQGERGECFGIRLLRATPENGCLETPRNRETSTANPRDFQAQIITMERLYKGKIARLDEEIKFLRY</sequence>
<organism evidence="1">
    <name type="scientific">Mesocestoides corti</name>
    <name type="common">Flatworm</name>
    <dbReference type="NCBI Taxonomy" id="53468"/>
    <lineage>
        <taxon>Eukaryota</taxon>
        <taxon>Metazoa</taxon>
        <taxon>Spiralia</taxon>
        <taxon>Lophotrochozoa</taxon>
        <taxon>Platyhelminthes</taxon>
        <taxon>Cestoda</taxon>
        <taxon>Eucestoda</taxon>
        <taxon>Cyclophyllidea</taxon>
        <taxon>Mesocestoididae</taxon>
        <taxon>Mesocestoides</taxon>
    </lineage>
</organism>
<proteinExistence type="predicted"/>
<accession>A0A5K3EU51</accession>
<reference evidence="1" key="1">
    <citation type="submission" date="2019-11" db="UniProtKB">
        <authorList>
            <consortium name="WormBaseParasite"/>
        </authorList>
    </citation>
    <scope>IDENTIFICATION</scope>
</reference>
<protein>
    <submittedName>
        <fullName evidence="1">HMMR_C domain-containing protein</fullName>
    </submittedName>
</protein>
<dbReference type="AlphaFoldDB" id="A0A5K3EU51"/>
<dbReference type="WBParaSite" id="MCU_003127-RD">
    <property type="protein sequence ID" value="MCU_003127-RD"/>
    <property type="gene ID" value="MCU_003127"/>
</dbReference>
<evidence type="ECO:0000313" key="1">
    <source>
        <dbReference type="WBParaSite" id="MCU_003127-RD"/>
    </source>
</evidence>
<name>A0A5K3EU51_MESCO</name>